<name>A0A191YW44_9PSED</name>
<dbReference type="EMBL" id="CP014870">
    <property type="protein sequence ID" value="ANJ57105.1"/>
    <property type="molecule type" value="Genomic_DNA"/>
</dbReference>
<proteinExistence type="predicted"/>
<gene>
    <name evidence="1" type="ORF">PMA3_18910</name>
</gene>
<evidence type="ECO:0008006" key="3">
    <source>
        <dbReference type="Google" id="ProtNLM"/>
    </source>
</evidence>
<dbReference type="AlphaFoldDB" id="A0A191YW44"/>
<dbReference type="Proteomes" id="UP000078354">
    <property type="component" value="Chromosome"/>
</dbReference>
<evidence type="ECO:0000313" key="1">
    <source>
        <dbReference type="EMBL" id="ANJ57105.1"/>
    </source>
</evidence>
<dbReference type="KEGG" id="psil:PMA3_18910"/>
<dbReference type="STRING" id="1853130.PMA3_18910"/>
<protein>
    <recommendedName>
        <fullName evidence="3">MFS transporter</fullName>
    </recommendedName>
</protein>
<organism evidence="1 2">
    <name type="scientific">Pseudomonas silesiensis</name>
    <dbReference type="NCBI Taxonomy" id="1853130"/>
    <lineage>
        <taxon>Bacteria</taxon>
        <taxon>Pseudomonadati</taxon>
        <taxon>Pseudomonadota</taxon>
        <taxon>Gammaproteobacteria</taxon>
        <taxon>Pseudomonadales</taxon>
        <taxon>Pseudomonadaceae</taxon>
        <taxon>Pseudomonas</taxon>
    </lineage>
</organism>
<evidence type="ECO:0000313" key="2">
    <source>
        <dbReference type="Proteomes" id="UP000078354"/>
    </source>
</evidence>
<accession>A0A191YW44</accession>
<keyword evidence="2" id="KW-1185">Reference proteome</keyword>
<dbReference type="RefSeq" id="WP_064678611.1">
    <property type="nucleotide sequence ID" value="NZ_CP014870.1"/>
</dbReference>
<sequence>MFFQLSMAMGVAIGALLLRLVMNIHGSTGQAETVDFQLTFLCVAVIAAIALLDNLRLPPQAGESVLQREEAKD</sequence>
<reference evidence="1 2" key="1">
    <citation type="journal article" date="2018" name="Syst. Appl. Microbiol.">
        <title>Pseudomonas silesiensis sp. nov. strain A3T isolated from a biological pesticide sewage treatment plant and analysis of the complete genome sequence.</title>
        <authorList>
            <person name="Kaminski M.A."/>
            <person name="Furmanczyk E.M."/>
            <person name="Sobczak A."/>
            <person name="Dziembowski A."/>
            <person name="Lipinski L."/>
        </authorList>
    </citation>
    <scope>NUCLEOTIDE SEQUENCE [LARGE SCALE GENOMIC DNA]</scope>
    <source>
        <strain evidence="1 2">A3</strain>
    </source>
</reference>